<feature type="domain" description="Metallo-beta-lactamase" evidence="8">
    <location>
        <begin position="515"/>
        <end position="698"/>
    </location>
</feature>
<reference evidence="9 10" key="1">
    <citation type="submission" date="2021-04" db="EMBL/GenBank/DDBJ databases">
        <title>Draft Genome of Aeromonas popoffii ID682, isolated from a natural water source in Idaho.</title>
        <authorList>
            <person name="Testerman T."/>
            <person name="Graf J."/>
        </authorList>
    </citation>
    <scope>NUCLEOTIDE SEQUENCE [LARGE SCALE GENOMIC DNA]</scope>
    <source>
        <strain evidence="9 10">ID682</strain>
    </source>
</reference>
<keyword evidence="4 7" id="KW-1133">Transmembrane helix</keyword>
<dbReference type="InterPro" id="IPR052159">
    <property type="entry name" value="Competence_DNA_uptake"/>
</dbReference>
<comment type="caution">
    <text evidence="9">The sequence shown here is derived from an EMBL/GenBank/DDBJ whole genome shotgun (WGS) entry which is preliminary data.</text>
</comment>
<dbReference type="Proteomes" id="UP000675653">
    <property type="component" value="Unassembled WGS sequence"/>
</dbReference>
<dbReference type="PANTHER" id="PTHR30619">
    <property type="entry name" value="DNA INTERNALIZATION/COMPETENCE PROTEIN COMEC/REC2"/>
    <property type="match status" value="1"/>
</dbReference>
<dbReference type="InterPro" id="IPR025405">
    <property type="entry name" value="DUF4131"/>
</dbReference>
<dbReference type="InterPro" id="IPR035681">
    <property type="entry name" value="ComA-like_MBL"/>
</dbReference>
<dbReference type="InterPro" id="IPR004477">
    <property type="entry name" value="ComEC_N"/>
</dbReference>
<feature type="transmembrane region" description="Helical" evidence="7">
    <location>
        <begin position="457"/>
        <end position="479"/>
    </location>
</feature>
<organism evidence="9 10">
    <name type="scientific">Aeromonas popoffii</name>
    <dbReference type="NCBI Taxonomy" id="70856"/>
    <lineage>
        <taxon>Bacteria</taxon>
        <taxon>Pseudomonadati</taxon>
        <taxon>Pseudomonadota</taxon>
        <taxon>Gammaproteobacteria</taxon>
        <taxon>Aeromonadales</taxon>
        <taxon>Aeromonadaceae</taxon>
        <taxon>Aeromonas</taxon>
    </lineage>
</organism>
<sequence length="785" mass="87375">MLVFLESLLIRHPAFYESFGHIETLLNTCTMDLRLLSFALGASSSLLWPWLPSWEWGGLMLLIALPLACYRCWRLLFLLLGILWMQASLQYRLAWLDQLEAQVSHIITARLQSAEPEGDKFVRLLLRVASLDGQALTPEPLVRINAYQALPALPAGSRMTLVVSLKPAHGLANEAGMDGRRLLLGKGITATGNLRRIIETQAAAPGLRERWLAEAAASWQGLTHAPLLSALTFGEQSGITDEQWTLFRGSGLTHIIAISGQHIALVAVLGWWLGRLFGLRGAILVALLFAAVYSWLAGFAVATERALIMVLVWSLLRWRRREWPAYRIWLWAFVVLVLWDPFALYSAGFWLSFMAVALLLAAGYMEAKPGLVRLQGLLLIGLLPLQLALFEGIAPLALLLNLLALPLFCIGIIPLALIGVLLAPLWGWLAHGLFWLADLGLQWVLWVLTQLASQWQLWWPVPGWVMPVSALLTLLWGAWHVPGARPLLIPVVAALLLAAWPTPVRWQMRVLDVGQGLSVLITRGERGILYDTGDRYPGGYNMADAAILPVLNRLDVQVLDYLIISHKDRDHAGNRRAILRALPVRHELSSFEFGKLTTLCRRGQRWRWQGLDFVVLWPEQPGRGHNNDGCVLQISDGNRRILLSADIEQEAERRLLALGRGELASTLLVSPHHGSRTSSTPAFVTAVNARYVVHSAGFINQWGFPRPEVVARYQQASQWVTGLDGAILVEPLADGLGIRAERDHGPWYRRGGAWWRPVGWPTSPSAMSRPDPQQRGAADPKPVRK</sequence>
<dbReference type="Gene3D" id="3.60.15.10">
    <property type="entry name" value="Ribonuclease Z/Hydroxyacylglutathione hydrolase-like"/>
    <property type="match status" value="1"/>
</dbReference>
<proteinExistence type="predicted"/>
<keyword evidence="5 7" id="KW-0472">Membrane</keyword>
<dbReference type="EMBL" id="JAGRZL010000045">
    <property type="protein sequence ID" value="MBR7630425.1"/>
    <property type="molecule type" value="Genomic_DNA"/>
</dbReference>
<protein>
    <submittedName>
        <fullName evidence="9">DNA internalization-related competence protein ComEC/Rec2</fullName>
    </submittedName>
</protein>
<feature type="transmembrane region" description="Helical" evidence="7">
    <location>
        <begin position="486"/>
        <end position="503"/>
    </location>
</feature>
<feature type="transmembrane region" description="Helical" evidence="7">
    <location>
        <begin position="404"/>
        <end position="426"/>
    </location>
</feature>
<evidence type="ECO:0000313" key="9">
    <source>
        <dbReference type="EMBL" id="MBR7630425.1"/>
    </source>
</evidence>
<evidence type="ECO:0000313" key="10">
    <source>
        <dbReference type="Proteomes" id="UP000675653"/>
    </source>
</evidence>
<evidence type="ECO:0000256" key="4">
    <source>
        <dbReference type="ARBA" id="ARBA00022989"/>
    </source>
</evidence>
<evidence type="ECO:0000256" key="1">
    <source>
        <dbReference type="ARBA" id="ARBA00004651"/>
    </source>
</evidence>
<dbReference type="NCBIfam" id="TIGR00361">
    <property type="entry name" value="ComEC_Rec2"/>
    <property type="match status" value="1"/>
</dbReference>
<dbReference type="Pfam" id="PF03772">
    <property type="entry name" value="Competence"/>
    <property type="match status" value="1"/>
</dbReference>
<dbReference type="SUPFAM" id="SSF56281">
    <property type="entry name" value="Metallo-hydrolase/oxidoreductase"/>
    <property type="match status" value="1"/>
</dbReference>
<evidence type="ECO:0000256" key="5">
    <source>
        <dbReference type="ARBA" id="ARBA00023136"/>
    </source>
</evidence>
<keyword evidence="10" id="KW-1185">Reference proteome</keyword>
<keyword evidence="2" id="KW-1003">Cell membrane</keyword>
<name>A0ABS5GTG4_9GAMM</name>
<accession>A0ABS5GTG4</accession>
<feature type="transmembrane region" description="Helical" evidence="7">
    <location>
        <begin position="345"/>
        <end position="365"/>
    </location>
</feature>
<dbReference type="InterPro" id="IPR036866">
    <property type="entry name" value="RibonucZ/Hydroxyglut_hydro"/>
</dbReference>
<comment type="subcellular location">
    <subcellularLocation>
        <location evidence="1">Cell membrane</location>
        <topology evidence="1">Multi-pass membrane protein</topology>
    </subcellularLocation>
</comment>
<feature type="transmembrane region" description="Helical" evidence="7">
    <location>
        <begin position="433"/>
        <end position="451"/>
    </location>
</feature>
<keyword evidence="3 7" id="KW-0812">Transmembrane</keyword>
<evidence type="ECO:0000259" key="8">
    <source>
        <dbReference type="SMART" id="SM00849"/>
    </source>
</evidence>
<feature type="transmembrane region" description="Helical" evidence="7">
    <location>
        <begin position="377"/>
        <end position="398"/>
    </location>
</feature>
<evidence type="ECO:0000256" key="3">
    <source>
        <dbReference type="ARBA" id="ARBA00022692"/>
    </source>
</evidence>
<dbReference type="InterPro" id="IPR001279">
    <property type="entry name" value="Metallo-B-lactamas"/>
</dbReference>
<evidence type="ECO:0000256" key="6">
    <source>
        <dbReference type="SAM" id="MobiDB-lite"/>
    </source>
</evidence>
<dbReference type="SMART" id="SM00849">
    <property type="entry name" value="Lactamase_B"/>
    <property type="match status" value="1"/>
</dbReference>
<gene>
    <name evidence="9" type="ORF">KAT72_15695</name>
</gene>
<dbReference type="InterPro" id="IPR004797">
    <property type="entry name" value="Competence_ComEC/Rec2"/>
</dbReference>
<dbReference type="Pfam" id="PF00753">
    <property type="entry name" value="Lactamase_B"/>
    <property type="match status" value="1"/>
</dbReference>
<evidence type="ECO:0000256" key="2">
    <source>
        <dbReference type="ARBA" id="ARBA00022475"/>
    </source>
</evidence>
<dbReference type="PANTHER" id="PTHR30619:SF1">
    <property type="entry name" value="RECOMBINATION PROTEIN 2"/>
    <property type="match status" value="1"/>
</dbReference>
<evidence type="ECO:0000256" key="7">
    <source>
        <dbReference type="SAM" id="Phobius"/>
    </source>
</evidence>
<feature type="region of interest" description="Disordered" evidence="6">
    <location>
        <begin position="761"/>
        <end position="785"/>
    </location>
</feature>
<dbReference type="CDD" id="cd07731">
    <property type="entry name" value="ComA-like_MBL-fold"/>
    <property type="match status" value="1"/>
</dbReference>
<feature type="transmembrane region" description="Helical" evidence="7">
    <location>
        <begin position="252"/>
        <end position="273"/>
    </location>
</feature>
<feature type="transmembrane region" description="Helical" evidence="7">
    <location>
        <begin position="279"/>
        <end position="302"/>
    </location>
</feature>
<dbReference type="NCBIfam" id="TIGR00360">
    <property type="entry name" value="ComEC_N-term"/>
    <property type="match status" value="1"/>
</dbReference>
<dbReference type="Pfam" id="PF13567">
    <property type="entry name" value="DUF4131"/>
    <property type="match status" value="1"/>
</dbReference>